<keyword evidence="2" id="KW-0175">Coiled coil</keyword>
<evidence type="ECO:0000256" key="3">
    <source>
        <dbReference type="SAM" id="MobiDB-lite"/>
    </source>
</evidence>
<feature type="domain" description="Remorin C-terminal" evidence="4">
    <location>
        <begin position="251"/>
        <end position="354"/>
    </location>
</feature>
<reference evidence="5" key="1">
    <citation type="journal article" date="2022" name="Plant J.">
        <title>Strategies of tolerance reflected in two North American maple genomes.</title>
        <authorList>
            <person name="McEvoy S.L."/>
            <person name="Sezen U.U."/>
            <person name="Trouern-Trend A."/>
            <person name="McMahon S.M."/>
            <person name="Schaberg P.G."/>
            <person name="Yang J."/>
            <person name="Wegrzyn J.L."/>
            <person name="Swenson N.G."/>
        </authorList>
    </citation>
    <scope>NUCLEOTIDE SEQUENCE</scope>
    <source>
        <strain evidence="5">91603</strain>
    </source>
</reference>
<gene>
    <name evidence="5" type="ORF">LWI28_015186</name>
</gene>
<evidence type="ECO:0000313" key="6">
    <source>
        <dbReference type="Proteomes" id="UP001064489"/>
    </source>
</evidence>
<sequence length="459" mass="51108">MDSLIKQMRFSSAGQVNAEELHSSKDQRISPQRSLSFKTEKKRAQNWFRRQFSRNMSRNSEYQMEHVTAVAAAAYAIKSLQDSSEEPSRVSERFSFSGENAASSSSADNRMPVSAAMDEKKTGPPTIKKRLTFAADDDDEHLNSPDTTTKSKRTPDPSASSIKKTPTFVADERLNSSPADITTSTRAPSMKKTPTLSDELKNSTSGRKPAEVVQKTDTQPTKLGSAASKPDVPPLARPTETRRTRTGVNQTPADVWEKTELEKIKERHEKLNATILSWESKKKKKARSKLDKIELQSESEQKRIKALQKFRSDMETIDQIAGGARAQAEERRKNKELKTKAKANTIRATGKVPRTSDFDFLTTDNLSLIRHSIAQPPALRLRHSSFGACLPSFFLKGSFFARVGFPSCSLFRPLLATTGRSSSDARALPAVFPECSGITVFRGFAWINLGILGTWFRLD</sequence>
<feature type="coiled-coil region" evidence="2">
    <location>
        <begin position="261"/>
        <end position="303"/>
    </location>
</feature>
<evidence type="ECO:0000313" key="5">
    <source>
        <dbReference type="EMBL" id="KAI9169624.1"/>
    </source>
</evidence>
<dbReference type="Pfam" id="PF03763">
    <property type="entry name" value="Remorin_C"/>
    <property type="match status" value="1"/>
</dbReference>
<feature type="region of interest" description="Disordered" evidence="3">
    <location>
        <begin position="81"/>
        <end position="249"/>
    </location>
</feature>
<feature type="compositionally biased region" description="Basic and acidic residues" evidence="3">
    <location>
        <begin position="19"/>
        <end position="28"/>
    </location>
</feature>
<evidence type="ECO:0000256" key="1">
    <source>
        <dbReference type="ARBA" id="ARBA00005711"/>
    </source>
</evidence>
<protein>
    <recommendedName>
        <fullName evidence="4">Remorin C-terminal domain-containing protein</fullName>
    </recommendedName>
</protein>
<reference evidence="5" key="2">
    <citation type="submission" date="2023-02" db="EMBL/GenBank/DDBJ databases">
        <authorList>
            <person name="Swenson N.G."/>
            <person name="Wegrzyn J.L."/>
            <person name="Mcevoy S.L."/>
        </authorList>
    </citation>
    <scope>NUCLEOTIDE SEQUENCE</scope>
    <source>
        <strain evidence="5">91603</strain>
        <tissue evidence="5">Leaf</tissue>
    </source>
</reference>
<proteinExistence type="inferred from homology"/>
<dbReference type="PANTHER" id="PTHR31471">
    <property type="entry name" value="OS02G0116800 PROTEIN"/>
    <property type="match status" value="1"/>
</dbReference>
<name>A0AAD5IS66_ACENE</name>
<dbReference type="AlphaFoldDB" id="A0AAD5IS66"/>
<comment type="similarity">
    <text evidence="1">Belongs to the remorin family.</text>
</comment>
<evidence type="ECO:0000259" key="4">
    <source>
        <dbReference type="Pfam" id="PF03763"/>
    </source>
</evidence>
<keyword evidence="6" id="KW-1185">Reference proteome</keyword>
<dbReference type="InterPro" id="IPR005516">
    <property type="entry name" value="Remorin_C"/>
</dbReference>
<dbReference type="PANTHER" id="PTHR31471:SF51">
    <property type="entry name" value="REMORIN FAMILY PROTEIN"/>
    <property type="match status" value="1"/>
</dbReference>
<feature type="compositionally biased region" description="Polar residues" evidence="3">
    <location>
        <begin position="175"/>
        <end position="206"/>
    </location>
</feature>
<accession>A0AAD5IS66</accession>
<organism evidence="5 6">
    <name type="scientific">Acer negundo</name>
    <name type="common">Box elder</name>
    <dbReference type="NCBI Taxonomy" id="4023"/>
    <lineage>
        <taxon>Eukaryota</taxon>
        <taxon>Viridiplantae</taxon>
        <taxon>Streptophyta</taxon>
        <taxon>Embryophyta</taxon>
        <taxon>Tracheophyta</taxon>
        <taxon>Spermatophyta</taxon>
        <taxon>Magnoliopsida</taxon>
        <taxon>eudicotyledons</taxon>
        <taxon>Gunneridae</taxon>
        <taxon>Pentapetalae</taxon>
        <taxon>rosids</taxon>
        <taxon>malvids</taxon>
        <taxon>Sapindales</taxon>
        <taxon>Sapindaceae</taxon>
        <taxon>Hippocastanoideae</taxon>
        <taxon>Acereae</taxon>
        <taxon>Acer</taxon>
    </lineage>
</organism>
<dbReference type="EMBL" id="JAJSOW010000104">
    <property type="protein sequence ID" value="KAI9169624.1"/>
    <property type="molecule type" value="Genomic_DNA"/>
</dbReference>
<evidence type="ECO:0000256" key="2">
    <source>
        <dbReference type="SAM" id="Coils"/>
    </source>
</evidence>
<feature type="region of interest" description="Disordered" evidence="3">
    <location>
        <begin position="1"/>
        <end position="43"/>
    </location>
</feature>
<dbReference type="Proteomes" id="UP001064489">
    <property type="component" value="Chromosome 7"/>
</dbReference>
<comment type="caution">
    <text evidence="5">The sequence shown here is derived from an EMBL/GenBank/DDBJ whole genome shotgun (WGS) entry which is preliminary data.</text>
</comment>